<feature type="transmembrane region" description="Helical" evidence="3">
    <location>
        <begin position="17"/>
        <end position="37"/>
    </location>
</feature>
<evidence type="ECO:0000256" key="2">
    <source>
        <dbReference type="ARBA" id="ARBA00022679"/>
    </source>
</evidence>
<comment type="caution">
    <text evidence="4">The sequence shown here is derived from an EMBL/GenBank/DDBJ whole genome shotgun (WGS) entry which is preliminary data.</text>
</comment>
<dbReference type="Proteomes" id="UP001251528">
    <property type="component" value="Unassembled WGS sequence"/>
</dbReference>
<keyword evidence="3" id="KW-0472">Membrane</keyword>
<evidence type="ECO:0000256" key="1">
    <source>
        <dbReference type="ARBA" id="ARBA00009003"/>
    </source>
</evidence>
<protein>
    <recommendedName>
        <fullName evidence="6">Glycosyltransferase family 32 protein</fullName>
    </recommendedName>
</protein>
<dbReference type="PANTHER" id="PTHR32385">
    <property type="entry name" value="MANNOSYL PHOSPHORYLINOSITOL CERAMIDE SYNTHASE"/>
    <property type="match status" value="1"/>
</dbReference>
<keyword evidence="2" id="KW-0808">Transferase</keyword>
<proteinExistence type="inferred from homology"/>
<name>A0AAJ0CZQ9_9HYPO</name>
<reference evidence="4" key="1">
    <citation type="submission" date="2023-06" db="EMBL/GenBank/DDBJ databases">
        <title>Conoideocrella luteorostrata (Hypocreales: Clavicipitaceae), a potential biocontrol fungus for elongate hemlock scale in United States Christmas tree production areas.</title>
        <authorList>
            <person name="Barrett H."/>
            <person name="Lovett B."/>
            <person name="Macias A.M."/>
            <person name="Stajich J.E."/>
            <person name="Kasson M.T."/>
        </authorList>
    </citation>
    <scope>NUCLEOTIDE SEQUENCE</scope>
    <source>
        <strain evidence="4">ARSEF 14590</strain>
    </source>
</reference>
<feature type="transmembrane region" description="Helical" evidence="3">
    <location>
        <begin position="292"/>
        <end position="316"/>
    </location>
</feature>
<comment type="similarity">
    <text evidence="1">Belongs to the glycosyltransferase 32 family.</text>
</comment>
<feature type="transmembrane region" description="Helical" evidence="3">
    <location>
        <begin position="228"/>
        <end position="251"/>
    </location>
</feature>
<evidence type="ECO:0000313" key="5">
    <source>
        <dbReference type="Proteomes" id="UP001251528"/>
    </source>
</evidence>
<evidence type="ECO:0000256" key="3">
    <source>
        <dbReference type="SAM" id="Phobius"/>
    </source>
</evidence>
<dbReference type="Pfam" id="PF04488">
    <property type="entry name" value="Gly_transf_sug"/>
    <property type="match status" value="1"/>
</dbReference>
<evidence type="ECO:0000313" key="4">
    <source>
        <dbReference type="EMBL" id="KAK2612455.1"/>
    </source>
</evidence>
<dbReference type="InterPro" id="IPR007577">
    <property type="entry name" value="GlycoTrfase_DXD_sugar-bd_CS"/>
</dbReference>
<keyword evidence="3" id="KW-1133">Transmembrane helix</keyword>
<dbReference type="GO" id="GO:0016020">
    <property type="term" value="C:membrane"/>
    <property type="evidence" value="ECO:0007669"/>
    <property type="project" value="GOC"/>
</dbReference>
<accession>A0AAJ0CZQ9</accession>
<sequence>MRKHNPFGPSASRSRPILWVIPLLLFIAILIFQDAIYQTWALITLKQYWRANESDFILSAEHDDFDVTFANYTPHQLTAGIPYTDVIPPVIHHIALGTSREEWRPEWELALKSCTDLHPGWETRLWTDTEAVPFIEEYFPDMKKMWDNYPYPIERIDALRYMILYEYGGVILDLDIRCKHALGPLRRFKFVAPEAHPTGFSISFLMASRHNEFIGDILQSLSLFNRRWFMLPYAAVMFSTGGHFASVLHAIQSDRSENKILPGPLHSLNGRVVTPLFEHLGSSSWHSYDAQLITMLGHAQLVPIFFGIGIALALYVRRRMIMRRLRLT</sequence>
<evidence type="ECO:0008006" key="6">
    <source>
        <dbReference type="Google" id="ProtNLM"/>
    </source>
</evidence>
<dbReference type="GO" id="GO:0051999">
    <property type="term" value="P:mannosyl-inositol phosphorylceramide biosynthetic process"/>
    <property type="evidence" value="ECO:0007669"/>
    <property type="project" value="TreeGrafter"/>
</dbReference>
<dbReference type="SUPFAM" id="SSF53448">
    <property type="entry name" value="Nucleotide-diphospho-sugar transferases"/>
    <property type="match status" value="1"/>
</dbReference>
<dbReference type="PANTHER" id="PTHR32385:SF15">
    <property type="entry name" value="INOSITOL PHOSPHOCERAMIDE MANNOSYLTRANSFERASE 1"/>
    <property type="match status" value="1"/>
</dbReference>
<dbReference type="InterPro" id="IPR029044">
    <property type="entry name" value="Nucleotide-diphossugar_trans"/>
</dbReference>
<organism evidence="4 5">
    <name type="scientific">Conoideocrella luteorostrata</name>
    <dbReference type="NCBI Taxonomy" id="1105319"/>
    <lineage>
        <taxon>Eukaryota</taxon>
        <taxon>Fungi</taxon>
        <taxon>Dikarya</taxon>
        <taxon>Ascomycota</taxon>
        <taxon>Pezizomycotina</taxon>
        <taxon>Sordariomycetes</taxon>
        <taxon>Hypocreomycetidae</taxon>
        <taxon>Hypocreales</taxon>
        <taxon>Clavicipitaceae</taxon>
        <taxon>Conoideocrella</taxon>
    </lineage>
</organism>
<dbReference type="EMBL" id="JASWJB010000016">
    <property type="protein sequence ID" value="KAK2612455.1"/>
    <property type="molecule type" value="Genomic_DNA"/>
</dbReference>
<dbReference type="GO" id="GO:0000030">
    <property type="term" value="F:mannosyltransferase activity"/>
    <property type="evidence" value="ECO:0007669"/>
    <property type="project" value="TreeGrafter"/>
</dbReference>
<keyword evidence="3" id="KW-0812">Transmembrane</keyword>
<dbReference type="AlphaFoldDB" id="A0AAJ0CZQ9"/>
<dbReference type="Gene3D" id="3.90.550.20">
    <property type="match status" value="1"/>
</dbReference>
<keyword evidence="5" id="KW-1185">Reference proteome</keyword>
<dbReference type="InterPro" id="IPR051706">
    <property type="entry name" value="Glycosyltransferase_domain"/>
</dbReference>
<gene>
    <name evidence="4" type="ORF">QQS21_001559</name>
</gene>